<dbReference type="EMBL" id="JAMXFF010000058">
    <property type="protein sequence ID" value="MCT7969755.1"/>
    <property type="molecule type" value="Genomic_DNA"/>
</dbReference>
<proteinExistence type="predicted"/>
<keyword evidence="3" id="KW-1185">Reference proteome</keyword>
<evidence type="ECO:0000256" key="1">
    <source>
        <dbReference type="SAM" id="Coils"/>
    </source>
</evidence>
<evidence type="ECO:0000313" key="2">
    <source>
        <dbReference type="EMBL" id="MCT7969755.1"/>
    </source>
</evidence>
<sequence length="94" mass="10774">MTRKPISLRMDPEEWQSFVALCQDEGTTATEQISIFIRQCLAMGLPLCDEDLDISPANRLNNRINSVEEKIGVALAELRLRLTELEEENERLQN</sequence>
<protein>
    <submittedName>
        <fullName evidence="2">Uncharacterized protein</fullName>
    </submittedName>
</protein>
<dbReference type="Proteomes" id="UP001525890">
    <property type="component" value="Unassembled WGS sequence"/>
</dbReference>
<evidence type="ECO:0000313" key="3">
    <source>
        <dbReference type="Proteomes" id="UP001525890"/>
    </source>
</evidence>
<name>A0ABT2MYC2_9CYAN</name>
<reference evidence="2 3" key="1">
    <citation type="journal article" date="2022" name="Front. Microbiol.">
        <title>High genomic differentiation and limited gene flow indicate recent cryptic speciation within the genus Laspinema (cyanobacteria).</title>
        <authorList>
            <person name="Stanojkovic A."/>
            <person name="Skoupy S."/>
            <person name="Skaloud P."/>
            <person name="Dvorak P."/>
        </authorList>
    </citation>
    <scope>NUCLEOTIDE SEQUENCE [LARGE SCALE GENOMIC DNA]</scope>
    <source>
        <strain evidence="2 3">D2a</strain>
    </source>
</reference>
<comment type="caution">
    <text evidence="2">The sequence shown here is derived from an EMBL/GenBank/DDBJ whole genome shotgun (WGS) entry which is preliminary data.</text>
</comment>
<gene>
    <name evidence="2" type="ORF">NG799_25920</name>
</gene>
<accession>A0ABT2MYC2</accession>
<keyword evidence="1" id="KW-0175">Coiled coil</keyword>
<feature type="coiled-coil region" evidence="1">
    <location>
        <begin position="57"/>
        <end position="88"/>
    </location>
</feature>
<organism evidence="2 3">
    <name type="scientific">Laspinema palackyanum D2a</name>
    <dbReference type="NCBI Taxonomy" id="2953684"/>
    <lineage>
        <taxon>Bacteria</taxon>
        <taxon>Bacillati</taxon>
        <taxon>Cyanobacteriota</taxon>
        <taxon>Cyanophyceae</taxon>
        <taxon>Oscillatoriophycideae</taxon>
        <taxon>Oscillatoriales</taxon>
        <taxon>Laspinemataceae</taxon>
        <taxon>Laspinema</taxon>
        <taxon>Laspinema palackyanum</taxon>
    </lineage>
</organism>
<dbReference type="RefSeq" id="WP_368009202.1">
    <property type="nucleotide sequence ID" value="NZ_JAMXFF010000058.1"/>
</dbReference>